<gene>
    <name evidence="2" type="ORF">IU449_09555</name>
</gene>
<dbReference type="RefSeq" id="WP_195001485.1">
    <property type="nucleotide sequence ID" value="NZ_JADLQN010000001.1"/>
</dbReference>
<evidence type="ECO:0000313" key="2">
    <source>
        <dbReference type="EMBL" id="MBF6354786.1"/>
    </source>
</evidence>
<sequence>MTGRTHGSERAAAEGIAATGDIRRPESRNIIPIEQAPSMRGFTSADDRARHDNPHWPVRSPEDAASALQLHGDCPLSCSTRVAALRVSADDYQYFRERGRIER</sequence>
<evidence type="ECO:0000313" key="3">
    <source>
        <dbReference type="Proteomes" id="UP000707731"/>
    </source>
</evidence>
<keyword evidence="3" id="KW-1185">Reference proteome</keyword>
<evidence type="ECO:0000256" key="1">
    <source>
        <dbReference type="SAM" id="MobiDB-lite"/>
    </source>
</evidence>
<dbReference type="EMBL" id="JADLQN010000001">
    <property type="protein sequence ID" value="MBF6354786.1"/>
    <property type="molecule type" value="Genomic_DNA"/>
</dbReference>
<feature type="region of interest" description="Disordered" evidence="1">
    <location>
        <begin position="1"/>
        <end position="60"/>
    </location>
</feature>
<feature type="compositionally biased region" description="Basic and acidic residues" evidence="1">
    <location>
        <begin position="45"/>
        <end position="54"/>
    </location>
</feature>
<protein>
    <submittedName>
        <fullName evidence="2">Uncharacterized protein</fullName>
    </submittedName>
</protein>
<feature type="compositionally biased region" description="Basic and acidic residues" evidence="1">
    <location>
        <begin position="1"/>
        <end position="12"/>
    </location>
</feature>
<organism evidence="2 3">
    <name type="scientific">Nocardia higoensis</name>
    <dbReference type="NCBI Taxonomy" id="228599"/>
    <lineage>
        <taxon>Bacteria</taxon>
        <taxon>Bacillati</taxon>
        <taxon>Actinomycetota</taxon>
        <taxon>Actinomycetes</taxon>
        <taxon>Mycobacteriales</taxon>
        <taxon>Nocardiaceae</taxon>
        <taxon>Nocardia</taxon>
    </lineage>
</organism>
<reference evidence="2 3" key="1">
    <citation type="submission" date="2020-10" db="EMBL/GenBank/DDBJ databases">
        <title>Identification of Nocardia species via Next-generation sequencing and recognition of intraspecies genetic diversity.</title>
        <authorList>
            <person name="Li P."/>
            <person name="Li P."/>
            <person name="Lu B."/>
        </authorList>
    </citation>
    <scope>NUCLEOTIDE SEQUENCE [LARGE SCALE GENOMIC DNA]</scope>
    <source>
        <strain evidence="2 3">BJ06-0143</strain>
    </source>
</reference>
<proteinExistence type="predicted"/>
<dbReference type="Proteomes" id="UP000707731">
    <property type="component" value="Unassembled WGS sequence"/>
</dbReference>
<comment type="caution">
    <text evidence="2">The sequence shown here is derived from an EMBL/GenBank/DDBJ whole genome shotgun (WGS) entry which is preliminary data.</text>
</comment>
<accession>A0ABS0D8I8</accession>
<name>A0ABS0D8I8_9NOCA</name>